<evidence type="ECO:0000313" key="1">
    <source>
        <dbReference type="EMBL" id="VVO85585.1"/>
    </source>
</evidence>
<protein>
    <submittedName>
        <fullName evidence="1">Uncharacterized protein</fullName>
    </submittedName>
</protein>
<proteinExistence type="predicted"/>
<evidence type="ECO:0000313" key="2">
    <source>
        <dbReference type="Proteomes" id="UP000385207"/>
    </source>
</evidence>
<reference evidence="1 2" key="1">
    <citation type="submission" date="2019-09" db="EMBL/GenBank/DDBJ databases">
        <authorList>
            <person name="Chandra G."/>
            <person name="Truman W A."/>
        </authorList>
    </citation>
    <scope>NUCLEOTIDE SEQUENCE [LARGE SCALE GENOMIC DNA]</scope>
    <source>
        <strain evidence="1">PS862</strain>
    </source>
</reference>
<accession>A0A5E7JA79</accession>
<dbReference type="Proteomes" id="UP000385207">
    <property type="component" value="Unassembled WGS sequence"/>
</dbReference>
<dbReference type="OrthoDB" id="6756152at2"/>
<gene>
    <name evidence="1" type="ORF">PS862_02063</name>
</gene>
<dbReference type="EMBL" id="CABVII010000007">
    <property type="protein sequence ID" value="VVO85585.1"/>
    <property type="molecule type" value="Genomic_DNA"/>
</dbReference>
<dbReference type="RefSeq" id="WP_150783838.1">
    <property type="nucleotide sequence ID" value="NZ_CABVII010000007.1"/>
</dbReference>
<organism evidence="1 2">
    <name type="scientific">Pseudomonas fluorescens</name>
    <dbReference type="NCBI Taxonomy" id="294"/>
    <lineage>
        <taxon>Bacteria</taxon>
        <taxon>Pseudomonadati</taxon>
        <taxon>Pseudomonadota</taxon>
        <taxon>Gammaproteobacteria</taxon>
        <taxon>Pseudomonadales</taxon>
        <taxon>Pseudomonadaceae</taxon>
        <taxon>Pseudomonas</taxon>
    </lineage>
</organism>
<sequence>MDLTTSELSEHSITAASTLSAAMEHQGTLFDYGTMITHLDTPNISLAVLQSIRIVPHAYSPLAGLGAPGQKLLEPLVKNPEYRAHCQQSGANPDTLVLTVDGNKVKYEATSEDGTRTVILGLPTKQELIDLMPAINLAAVKLGGVIRSDGAIKLVQMINYYGILPWNPKDTTEHRATIHNLEEKRARHSLQLGIGVDIDACPRTPNQHDKKTLKAIQRVKPTFTMDNLTSQLTNSKITDIVKQFLPKTESSLFHHLEKNTSPRATADKVRTTPTVVLEDILRSPESERLGNALLEGLNWYGGQPDEDASAEVRIKLISKAIRLWTNMSSNDSPEDIAGYPWHKRSNWGKSYPRIWAEFERHLFDSKRASSMTEARLLARLFQSEFPREFQISDTPADLPYSSSVVWVNFVHGVLIAEAMEPDLLQRMTFQQLVDLPLQRSMQATAEELELIALARIPPTLEWAITNDVIFERADSDYSQEEIERSVKALDEHTDALRKAIIQLDVMHPERSAITEREMKAYFGGEHPISSATIFGETRTVSGNINTSSAFTSDGRKLIEDFGPIGGGRPTRPLADKVYSFKDVYMSWKWTKNKTWFITTSDGVSRSKHRISFNADRTIKTTAHWLPETLTRNPLPDIEKIFESEFNNYLTLTKSAYQTLLKSQFFSLPYDDRQAIEKGEIKMFTLRKPTDEIGKANETAEITLPLRLRMGFILQVDYKTKISYYECLPKAGIIRERTDVSASMLGGKEEKEQIEGSFVPDVPVVRGKSVPFDWDAHETGTPPKKNATCTAIIDQFGETFSAPSPSPDSEYSSSGVSGFSQALKLADYIAHHFFYYDEKQFYAVARGTTEIEKVKNRPYFTQRIKDFIPFFGSISDLLSNDPNKQLWGFYGLFFDVASFAFPVGKFTSGSMKLASTTVRSGIRAALPEFRMLVTKLSISLVQNTIPFYGLPTLGLRLLRGALRGLYTGFKSLLRPAYKSIQNAAGRAGRYSVISGLPQIDPGRWTPLTNSDRLATLRGLPDVPVRNVGSPTRSAHYLIDPLSGKPYGRRLKVSESELSIGPSLYPTVGKNSDSVLCNIPENTRVREMPEVDGRTTMYLDDVAYRLDGNILRRVSLIDDSEALKLVPCRLTRVIAETVCINSFVSTTPAPTPSIGSIDETKGYALWFGDQLSTPQTWHQNQYLTRDGGLYRITNNVPRRVHDDLRTLGFSQNYLVPRRTITATIEFRKGIYARINIPGTYEQATDIQRVAAVVVPAIDDTAIHVFTRVNTDKYYLATVPKGNSLSEPLKFKRLTPAEMADDMLGGELSRVYTGSLNANNTARLHGVEAVERAMRTMEDIAIPLGTAADPARNMRWLKVDTSPGEALMFDHSTRMIVTSLPEGAATWTRSGVASQPFRQKTAEILDTLFLSPIIKPRLADPYLRIQDTMSRLHHLLPRYARPVNARNIAFADVTTTSGQREIYVSVSGAQGSTLFAVVSELGCQSGTAG</sequence>
<name>A0A5E7JA79_PSEFL</name>